<feature type="transmembrane region" description="Helical" evidence="5">
    <location>
        <begin position="140"/>
        <end position="159"/>
    </location>
</feature>
<feature type="transmembrane region" description="Helical" evidence="5">
    <location>
        <begin position="408"/>
        <end position="430"/>
    </location>
</feature>
<feature type="transmembrane region" description="Helical" evidence="5">
    <location>
        <begin position="210"/>
        <end position="226"/>
    </location>
</feature>
<protein>
    <submittedName>
        <fullName evidence="6">APC family permease</fullName>
    </submittedName>
</protein>
<feature type="transmembrane region" description="Helical" evidence="5">
    <location>
        <begin position="375"/>
        <end position="396"/>
    </location>
</feature>
<dbReference type="PANTHER" id="PTHR47547:SF1">
    <property type="entry name" value="ASPARTATE-PROTON SYMPORTER"/>
    <property type="match status" value="1"/>
</dbReference>
<evidence type="ECO:0000313" key="6">
    <source>
        <dbReference type="EMBL" id="GAA4630560.1"/>
    </source>
</evidence>
<evidence type="ECO:0000256" key="4">
    <source>
        <dbReference type="ARBA" id="ARBA00023136"/>
    </source>
</evidence>
<feature type="transmembrane region" description="Helical" evidence="5">
    <location>
        <begin position="287"/>
        <end position="308"/>
    </location>
</feature>
<keyword evidence="4 5" id="KW-0472">Membrane</keyword>
<dbReference type="RefSeq" id="WP_345434093.1">
    <property type="nucleotide sequence ID" value="NZ_BAABHK010000008.1"/>
</dbReference>
<keyword evidence="7" id="KW-1185">Reference proteome</keyword>
<evidence type="ECO:0000256" key="5">
    <source>
        <dbReference type="SAM" id="Phobius"/>
    </source>
</evidence>
<dbReference type="Proteomes" id="UP001501442">
    <property type="component" value="Unassembled WGS sequence"/>
</dbReference>
<dbReference type="EMBL" id="BAABHK010000008">
    <property type="protein sequence ID" value="GAA4630560.1"/>
    <property type="molecule type" value="Genomic_DNA"/>
</dbReference>
<proteinExistence type="predicted"/>
<feature type="transmembrane region" description="Helical" evidence="5">
    <location>
        <begin position="246"/>
        <end position="267"/>
    </location>
</feature>
<evidence type="ECO:0000313" key="7">
    <source>
        <dbReference type="Proteomes" id="UP001501442"/>
    </source>
</evidence>
<comment type="caution">
    <text evidence="6">The sequence shown here is derived from an EMBL/GenBank/DDBJ whole genome shotgun (WGS) entry which is preliminary data.</text>
</comment>
<sequence length="552" mass="60506">MVTEAHAGRLRREVGLIGLTFFSLGSIIGSGWLFGAMNAARHAGPAAVLAWPLAGVMLLVLALIHAELGTMYPMAGATVRFSHYAFGGFGGFTIGWASWIYSMAIAPIEVQASLTYASAIEPLHWLTHKVHGTAVVTFPAGYIVAGLLMLLFTIINAFGVKVFATANTYSVWWKLAVPLIAVITFLFYLHPENFTAQGGFFPSSTNGIKGMFLALPLGVIFAELGFESAVEMAGEARNPRRDVWRAVIYSTLIGIALYTLLQVAFLGALHPSDIAHGWPNLSFTHDIGPYAGLATALGLTWLVVLLYADAFISPTGTGLIYTGTQARLLYGMGRERYIPDQFALVSRRGVPIYGIIFGWIMGVILFLPFPGWETLVAFITSAAVLMYTATPLAMAHLRRADPHRERPFRLPCAGVMNPLGFVFASLLLYWASWQTVWRLLAAVVAGFVLLTISYYSRPAAERPNLEMRHSVWIWPYLVGMGIISYYGAFPGEGNLFKSHQVLPFGWDFLVVTAFALVIYYFALVTALPYERVQEHVARDDFEVAVEPAARAA</sequence>
<dbReference type="InterPro" id="IPR052962">
    <property type="entry name" value="AA_Transporter_AGT"/>
</dbReference>
<feature type="transmembrane region" description="Helical" evidence="5">
    <location>
        <begin position="14"/>
        <end position="34"/>
    </location>
</feature>
<reference evidence="7" key="1">
    <citation type="journal article" date="2019" name="Int. J. Syst. Evol. Microbiol.">
        <title>The Global Catalogue of Microorganisms (GCM) 10K type strain sequencing project: providing services to taxonomists for standard genome sequencing and annotation.</title>
        <authorList>
            <consortium name="The Broad Institute Genomics Platform"/>
            <consortium name="The Broad Institute Genome Sequencing Center for Infectious Disease"/>
            <person name="Wu L."/>
            <person name="Ma J."/>
        </authorList>
    </citation>
    <scope>NUCLEOTIDE SEQUENCE [LARGE SCALE GENOMIC DNA]</scope>
    <source>
        <strain evidence="7">JCM 17939</strain>
    </source>
</reference>
<dbReference type="InterPro" id="IPR002293">
    <property type="entry name" value="AA/rel_permease1"/>
</dbReference>
<dbReference type="PANTHER" id="PTHR47547">
    <property type="match status" value="1"/>
</dbReference>
<feature type="transmembrane region" description="Helical" evidence="5">
    <location>
        <begin position="46"/>
        <end position="64"/>
    </location>
</feature>
<feature type="transmembrane region" description="Helical" evidence="5">
    <location>
        <begin position="436"/>
        <end position="455"/>
    </location>
</feature>
<feature type="transmembrane region" description="Helical" evidence="5">
    <location>
        <begin position="171"/>
        <end position="190"/>
    </location>
</feature>
<organism evidence="6 7">
    <name type="scientific">Actinoallomurus vinaceus</name>
    <dbReference type="NCBI Taxonomy" id="1080074"/>
    <lineage>
        <taxon>Bacteria</taxon>
        <taxon>Bacillati</taxon>
        <taxon>Actinomycetota</taxon>
        <taxon>Actinomycetes</taxon>
        <taxon>Streptosporangiales</taxon>
        <taxon>Thermomonosporaceae</taxon>
        <taxon>Actinoallomurus</taxon>
    </lineage>
</organism>
<name>A0ABP8UJJ7_9ACTN</name>
<evidence type="ECO:0000256" key="2">
    <source>
        <dbReference type="ARBA" id="ARBA00022692"/>
    </source>
</evidence>
<dbReference type="Gene3D" id="1.20.1740.10">
    <property type="entry name" value="Amino acid/polyamine transporter I"/>
    <property type="match status" value="1"/>
</dbReference>
<dbReference type="PIRSF" id="PIRSF006060">
    <property type="entry name" value="AA_transporter"/>
    <property type="match status" value="1"/>
</dbReference>
<comment type="subcellular location">
    <subcellularLocation>
        <location evidence="1">Membrane</location>
        <topology evidence="1">Multi-pass membrane protein</topology>
    </subcellularLocation>
</comment>
<gene>
    <name evidence="6" type="ORF">GCM10023196_056390</name>
</gene>
<accession>A0ABP8UJJ7</accession>
<feature type="transmembrane region" description="Helical" evidence="5">
    <location>
        <begin position="84"/>
        <end position="106"/>
    </location>
</feature>
<evidence type="ECO:0000256" key="3">
    <source>
        <dbReference type="ARBA" id="ARBA00022989"/>
    </source>
</evidence>
<feature type="transmembrane region" description="Helical" evidence="5">
    <location>
        <begin position="508"/>
        <end position="529"/>
    </location>
</feature>
<feature type="transmembrane region" description="Helical" evidence="5">
    <location>
        <begin position="350"/>
        <end position="369"/>
    </location>
</feature>
<keyword evidence="2 5" id="KW-0812">Transmembrane</keyword>
<evidence type="ECO:0000256" key="1">
    <source>
        <dbReference type="ARBA" id="ARBA00004141"/>
    </source>
</evidence>
<keyword evidence="3 5" id="KW-1133">Transmembrane helix</keyword>
<dbReference type="Pfam" id="PF13520">
    <property type="entry name" value="AA_permease_2"/>
    <property type="match status" value="1"/>
</dbReference>
<feature type="transmembrane region" description="Helical" evidence="5">
    <location>
        <begin position="471"/>
        <end position="488"/>
    </location>
</feature>